<dbReference type="GO" id="GO:0005525">
    <property type="term" value="F:GTP binding"/>
    <property type="evidence" value="ECO:0007669"/>
    <property type="project" value="UniProtKB-UniRule"/>
</dbReference>
<keyword evidence="5 10" id="KW-0547">Nucleotide-binding</keyword>
<comment type="similarity">
    <text evidence="2 10">Belongs to the TRAFAC class TrmE-Era-EngA-EngB-Septin-like GTPase superfamily. EngB GTPase family.</text>
</comment>
<keyword evidence="6" id="KW-0460">Magnesium</keyword>
<dbReference type="Gene3D" id="3.40.50.300">
    <property type="entry name" value="P-loop containing nucleotide triphosphate hydrolases"/>
    <property type="match status" value="1"/>
</dbReference>
<evidence type="ECO:0000256" key="2">
    <source>
        <dbReference type="ARBA" id="ARBA00009638"/>
    </source>
</evidence>
<evidence type="ECO:0000313" key="12">
    <source>
        <dbReference type="EMBL" id="RLJ70185.1"/>
    </source>
</evidence>
<dbReference type="InterPro" id="IPR030393">
    <property type="entry name" value="G_ENGB_dom"/>
</dbReference>
<evidence type="ECO:0000256" key="9">
    <source>
        <dbReference type="ARBA" id="ARBA00023306"/>
    </source>
</evidence>
<keyword evidence="7 10" id="KW-0342">GTP-binding</keyword>
<protein>
    <recommendedName>
        <fullName evidence="10">Probable GTP-binding protein EngB</fullName>
    </recommendedName>
</protein>
<sequence length="183" mass="20930">MKVQFLKSTVREFPPADKPEVVFVGRSNVGKSSLINMVTGRNIARVSKEPGRTRTINYFLLEDSVYLVDVPGYGFARVPKEEQERWKSMMENYFRERKENIKMVFVLIDAVAGVQKLDEQMLEWLQFIGVPFTVVLTKTDKAKQKELSRTLKQVKGYVGETAIVMSSAKEGKGKKEILSRIFS</sequence>
<dbReference type="PANTHER" id="PTHR11649">
    <property type="entry name" value="MSS1/TRME-RELATED GTP-BINDING PROTEIN"/>
    <property type="match status" value="1"/>
</dbReference>
<dbReference type="HAMAP" id="MF_00321">
    <property type="entry name" value="GTPase_EngB"/>
    <property type="match status" value="1"/>
</dbReference>
<dbReference type="Pfam" id="PF01926">
    <property type="entry name" value="MMR_HSR1"/>
    <property type="match status" value="1"/>
</dbReference>
<evidence type="ECO:0000256" key="4">
    <source>
        <dbReference type="ARBA" id="ARBA00022723"/>
    </source>
</evidence>
<dbReference type="GO" id="GO:0000917">
    <property type="term" value="P:division septum assembly"/>
    <property type="evidence" value="ECO:0007669"/>
    <property type="project" value="UniProtKB-KW"/>
</dbReference>
<proteinExistence type="inferred from homology"/>
<keyword evidence="13" id="KW-1185">Reference proteome</keyword>
<comment type="cofactor">
    <cofactor evidence="1">
        <name>Mg(2+)</name>
        <dbReference type="ChEBI" id="CHEBI:18420"/>
    </cofactor>
</comment>
<dbReference type="InterPro" id="IPR019987">
    <property type="entry name" value="GTP-bd_ribosome_bio_YsxC"/>
</dbReference>
<dbReference type="InterPro" id="IPR005225">
    <property type="entry name" value="Small_GTP-bd"/>
</dbReference>
<evidence type="ECO:0000256" key="10">
    <source>
        <dbReference type="HAMAP-Rule" id="MF_00321"/>
    </source>
</evidence>
<dbReference type="Proteomes" id="UP000267841">
    <property type="component" value="Unassembled WGS sequence"/>
</dbReference>
<evidence type="ECO:0000313" key="13">
    <source>
        <dbReference type="Proteomes" id="UP000267841"/>
    </source>
</evidence>
<keyword evidence="4" id="KW-0479">Metal-binding</keyword>
<dbReference type="AlphaFoldDB" id="A0A497XMQ8"/>
<comment type="function">
    <text evidence="10">Necessary for normal cell division and for the maintenance of normal septation.</text>
</comment>
<keyword evidence="9 10" id="KW-0131">Cell cycle</keyword>
<evidence type="ECO:0000256" key="1">
    <source>
        <dbReference type="ARBA" id="ARBA00001946"/>
    </source>
</evidence>
<dbReference type="PROSITE" id="PS51706">
    <property type="entry name" value="G_ENGB"/>
    <property type="match status" value="1"/>
</dbReference>
<comment type="caution">
    <text evidence="12">The sequence shown here is derived from an EMBL/GenBank/DDBJ whole genome shotgun (WGS) entry which is preliminary data.</text>
</comment>
<evidence type="ECO:0000256" key="5">
    <source>
        <dbReference type="ARBA" id="ARBA00022741"/>
    </source>
</evidence>
<dbReference type="InterPro" id="IPR027417">
    <property type="entry name" value="P-loop_NTPase"/>
</dbReference>
<dbReference type="PANTHER" id="PTHR11649:SF13">
    <property type="entry name" value="ENGB-TYPE G DOMAIN-CONTAINING PROTEIN"/>
    <property type="match status" value="1"/>
</dbReference>
<dbReference type="GO" id="GO:0046872">
    <property type="term" value="F:metal ion binding"/>
    <property type="evidence" value="ECO:0007669"/>
    <property type="project" value="UniProtKB-KW"/>
</dbReference>
<dbReference type="EMBL" id="RCCJ01000001">
    <property type="protein sequence ID" value="RLJ70185.1"/>
    <property type="molecule type" value="Genomic_DNA"/>
</dbReference>
<evidence type="ECO:0000256" key="8">
    <source>
        <dbReference type="ARBA" id="ARBA00023210"/>
    </source>
</evidence>
<gene>
    <name evidence="10" type="primary">engB</name>
    <name evidence="12" type="ORF">BCF55_0451</name>
</gene>
<feature type="domain" description="EngB-type G" evidence="11">
    <location>
        <begin position="17"/>
        <end position="183"/>
    </location>
</feature>
<keyword evidence="3 10" id="KW-0132">Cell division</keyword>
<dbReference type="NCBIfam" id="TIGR00231">
    <property type="entry name" value="small_GTP"/>
    <property type="match status" value="1"/>
</dbReference>
<accession>A0A497XMQ8</accession>
<dbReference type="OrthoDB" id="9804921at2"/>
<dbReference type="GO" id="GO:0005829">
    <property type="term" value="C:cytosol"/>
    <property type="evidence" value="ECO:0007669"/>
    <property type="project" value="TreeGrafter"/>
</dbReference>
<reference evidence="12 13" key="1">
    <citation type="submission" date="2018-10" db="EMBL/GenBank/DDBJ databases">
        <title>Genomic Encyclopedia of Archaeal and Bacterial Type Strains, Phase II (KMG-II): from individual species to whole genera.</title>
        <authorList>
            <person name="Goeker M."/>
        </authorList>
    </citation>
    <scope>NUCLEOTIDE SEQUENCE [LARGE SCALE GENOMIC DNA]</scope>
    <source>
        <strain evidence="12 13">DSM 16510</strain>
    </source>
</reference>
<evidence type="ECO:0000256" key="6">
    <source>
        <dbReference type="ARBA" id="ARBA00022842"/>
    </source>
</evidence>
<organism evidence="12 13">
    <name type="scientific">Hydrogenivirga caldilitoris</name>
    <dbReference type="NCBI Taxonomy" id="246264"/>
    <lineage>
        <taxon>Bacteria</taxon>
        <taxon>Pseudomonadati</taxon>
        <taxon>Aquificota</taxon>
        <taxon>Aquificia</taxon>
        <taxon>Aquificales</taxon>
        <taxon>Aquificaceae</taxon>
        <taxon>Hydrogenivirga</taxon>
    </lineage>
</organism>
<evidence type="ECO:0000259" key="11">
    <source>
        <dbReference type="PROSITE" id="PS51706"/>
    </source>
</evidence>
<keyword evidence="8 10" id="KW-0717">Septation</keyword>
<evidence type="ECO:0000256" key="7">
    <source>
        <dbReference type="ARBA" id="ARBA00023134"/>
    </source>
</evidence>
<dbReference type="NCBIfam" id="TIGR03598">
    <property type="entry name" value="GTPase_YsxC"/>
    <property type="match status" value="1"/>
</dbReference>
<dbReference type="RefSeq" id="WP_121009370.1">
    <property type="nucleotide sequence ID" value="NZ_RCCJ01000001.1"/>
</dbReference>
<name>A0A497XMQ8_9AQUI</name>
<evidence type="ECO:0000256" key="3">
    <source>
        <dbReference type="ARBA" id="ARBA00022618"/>
    </source>
</evidence>
<dbReference type="InterPro" id="IPR006073">
    <property type="entry name" value="GTP-bd"/>
</dbReference>
<dbReference type="SUPFAM" id="SSF52540">
    <property type="entry name" value="P-loop containing nucleoside triphosphate hydrolases"/>
    <property type="match status" value="1"/>
</dbReference>
<dbReference type="CDD" id="cd01876">
    <property type="entry name" value="YihA_EngB"/>
    <property type="match status" value="1"/>
</dbReference>